<protein>
    <submittedName>
        <fullName evidence="2">Uncharacterized protein</fullName>
    </submittedName>
</protein>
<dbReference type="RefSeq" id="WP_121198210.1">
    <property type="nucleotide sequence ID" value="NZ_RBKU01000001.1"/>
</dbReference>
<gene>
    <name evidence="2" type="ORF">BDD43_2808</name>
</gene>
<evidence type="ECO:0000313" key="3">
    <source>
        <dbReference type="Proteomes" id="UP000268007"/>
    </source>
</evidence>
<feature type="chain" id="PRO_5019764817" evidence="1">
    <location>
        <begin position="21"/>
        <end position="68"/>
    </location>
</feature>
<comment type="caution">
    <text evidence="2">The sequence shown here is derived from an EMBL/GenBank/DDBJ whole genome shotgun (WGS) entry which is preliminary data.</text>
</comment>
<reference evidence="2 3" key="1">
    <citation type="submission" date="2018-10" db="EMBL/GenBank/DDBJ databases">
        <title>Genomic Encyclopedia of Archaeal and Bacterial Type Strains, Phase II (KMG-II): from individual species to whole genera.</title>
        <authorList>
            <person name="Goeker M."/>
        </authorList>
    </citation>
    <scope>NUCLEOTIDE SEQUENCE [LARGE SCALE GENOMIC DNA]</scope>
    <source>
        <strain evidence="2 3">DSM 18602</strain>
    </source>
</reference>
<dbReference type="AlphaFoldDB" id="A0A495J1G0"/>
<sequence>MKKILFLMMLAVAMSAAAMAQTKVTKDEVKVKKTSTIPQKVHNVFSKHKHYSGTKIKHVKKVAHKTTT</sequence>
<keyword evidence="3" id="KW-1185">Reference proteome</keyword>
<organism evidence="2 3">
    <name type="scientific">Mucilaginibacter gracilis</name>
    <dbReference type="NCBI Taxonomy" id="423350"/>
    <lineage>
        <taxon>Bacteria</taxon>
        <taxon>Pseudomonadati</taxon>
        <taxon>Bacteroidota</taxon>
        <taxon>Sphingobacteriia</taxon>
        <taxon>Sphingobacteriales</taxon>
        <taxon>Sphingobacteriaceae</taxon>
        <taxon>Mucilaginibacter</taxon>
    </lineage>
</organism>
<evidence type="ECO:0000256" key="1">
    <source>
        <dbReference type="SAM" id="SignalP"/>
    </source>
</evidence>
<accession>A0A495J1G0</accession>
<evidence type="ECO:0000313" key="2">
    <source>
        <dbReference type="EMBL" id="RKR82623.1"/>
    </source>
</evidence>
<feature type="signal peptide" evidence="1">
    <location>
        <begin position="1"/>
        <end position="20"/>
    </location>
</feature>
<dbReference type="EMBL" id="RBKU01000001">
    <property type="protein sequence ID" value="RKR82623.1"/>
    <property type="molecule type" value="Genomic_DNA"/>
</dbReference>
<keyword evidence="1" id="KW-0732">Signal</keyword>
<proteinExistence type="predicted"/>
<name>A0A495J1G0_9SPHI</name>
<dbReference type="Proteomes" id="UP000268007">
    <property type="component" value="Unassembled WGS sequence"/>
</dbReference>